<protein>
    <submittedName>
        <fullName evidence="2">Uncharacterized protein</fullName>
    </submittedName>
</protein>
<evidence type="ECO:0000313" key="3">
    <source>
        <dbReference type="Proteomes" id="UP000287144"/>
    </source>
</evidence>
<keyword evidence="1" id="KW-1133">Transmembrane helix</keyword>
<comment type="caution">
    <text evidence="2">The sequence shown here is derived from an EMBL/GenBank/DDBJ whole genome shotgun (WGS) entry which is preliminary data.</text>
</comment>
<proteinExistence type="predicted"/>
<keyword evidence="3" id="KW-1185">Reference proteome</keyword>
<accession>A0A428TXA7</accession>
<keyword evidence="1" id="KW-0812">Transmembrane</keyword>
<evidence type="ECO:0000256" key="1">
    <source>
        <dbReference type="SAM" id="Phobius"/>
    </source>
</evidence>
<dbReference type="Proteomes" id="UP000287144">
    <property type="component" value="Unassembled WGS sequence"/>
</dbReference>
<feature type="transmembrane region" description="Helical" evidence="1">
    <location>
        <begin position="559"/>
        <end position="592"/>
    </location>
</feature>
<organism evidence="2 3">
    <name type="scientific">Fusarium oligoseptatum</name>
    <dbReference type="NCBI Taxonomy" id="2604345"/>
    <lineage>
        <taxon>Eukaryota</taxon>
        <taxon>Fungi</taxon>
        <taxon>Dikarya</taxon>
        <taxon>Ascomycota</taxon>
        <taxon>Pezizomycotina</taxon>
        <taxon>Sordariomycetes</taxon>
        <taxon>Hypocreomycetidae</taxon>
        <taxon>Hypocreales</taxon>
        <taxon>Nectriaceae</taxon>
        <taxon>Fusarium</taxon>
        <taxon>Fusarium solani species complex</taxon>
    </lineage>
</organism>
<name>A0A428TXA7_9HYPO</name>
<feature type="transmembrane region" description="Helical" evidence="1">
    <location>
        <begin position="30"/>
        <end position="51"/>
    </location>
</feature>
<reference evidence="2 3" key="1">
    <citation type="submission" date="2017-06" db="EMBL/GenBank/DDBJ databases">
        <title>Comparative genomic analysis of Ambrosia Fusariam Clade fungi.</title>
        <authorList>
            <person name="Stajich J.E."/>
            <person name="Carrillo J."/>
            <person name="Kijimoto T."/>
            <person name="Eskalen A."/>
            <person name="O'Donnell K."/>
            <person name="Kasson M."/>
        </authorList>
    </citation>
    <scope>NUCLEOTIDE SEQUENCE [LARGE SCALE GENOMIC DNA]</scope>
    <source>
        <strain evidence="2 3">NRRL62579</strain>
    </source>
</reference>
<dbReference type="EMBL" id="NKCK01000044">
    <property type="protein sequence ID" value="RSM06677.1"/>
    <property type="molecule type" value="Genomic_DNA"/>
</dbReference>
<gene>
    <name evidence="2" type="ORF">CEP52_005600</name>
</gene>
<feature type="transmembrane region" description="Helical" evidence="1">
    <location>
        <begin position="139"/>
        <end position="159"/>
    </location>
</feature>
<evidence type="ECO:0000313" key="2">
    <source>
        <dbReference type="EMBL" id="RSM06677.1"/>
    </source>
</evidence>
<dbReference type="AlphaFoldDB" id="A0A428TXA7"/>
<keyword evidence="1" id="KW-0472">Membrane</keyword>
<dbReference type="STRING" id="1325735.A0A428TXA7"/>
<sequence length="679" mass="75239">MHTSFRGLWSKTGNTTEPLKEVCSNGRPSALLHFVIFHLPAVLVTTALLVLHAKNIRWHSPHPTVDELAALQFAAKVQESLVLISLADIALHRIHYGLLGNTGVPLGFLSSPFQLGFSLRYLVSKEFWSATLGPARNRYFHASTAVMVFAFSLLGLAAGPCSAIAMIPRLDWWQLSTSATNAYLFRDLGDDERAQFVGQHPYTMHLNKGNIPGYKTCDVAKKQDCIKQDLDMILNTLEQILPESGDLVGETTRVGNISTTSPSVPPHRQLTITLPELAAPYEDIAYAVTPMGFVAEGFRRDFEKYLLKSKILIRSNALTISGKVQWKQPLVEVRCAMARTNETSTTSATFDFGGGLSKNFSVKIDSKSTPDLRKSMPKKPDDLAWYKEAAIPLDIQTLVPMPVTASIFFAPFLTNLSLVSYLCLVQARWVKADVWLWPEESLEIQTQLPFPMSGVMQYIQQTADLDNTIKMDAEWLEGIAAPPNSTGVARKNPAYLKAFDFCRGEVYTPACLPSFLAAYLANALSRIIDIQGDELDSPTSPVPYANSTVLDNTYYEHVYAYGFGVGTLIPFALALLFIQALIAVVHFMLILLTRNPWHCYAWGDFGQLLALALRSKAPEGLKNVGAGVRSWHTWRSITVVREVGVESQLEMVMDTQPNADVEEQVTTEMRVPQVGVKYG</sequence>